<evidence type="ECO:0000256" key="5">
    <source>
        <dbReference type="ARBA" id="ARBA00022553"/>
    </source>
</evidence>
<dbReference type="FunFam" id="3.30.565.10:FF:000006">
    <property type="entry name" value="Sensor histidine kinase WalK"/>
    <property type="match status" value="1"/>
</dbReference>
<comment type="catalytic activity">
    <reaction evidence="1">
        <text>ATP + protein L-histidine = ADP + protein N-phospho-L-histidine.</text>
        <dbReference type="EC" id="2.7.13.3"/>
    </reaction>
</comment>
<keyword evidence="12" id="KW-1133">Transmembrane helix</keyword>
<keyword evidence="8 15" id="KW-0418">Kinase</keyword>
<evidence type="ECO:0000256" key="6">
    <source>
        <dbReference type="ARBA" id="ARBA00022679"/>
    </source>
</evidence>
<evidence type="ECO:0000256" key="10">
    <source>
        <dbReference type="ARBA" id="ARBA00023012"/>
    </source>
</evidence>
<dbReference type="RefSeq" id="WP_274796437.1">
    <property type="nucleotide sequence ID" value="NZ_CP113527.1"/>
</dbReference>
<dbReference type="InterPro" id="IPR003594">
    <property type="entry name" value="HATPase_dom"/>
</dbReference>
<feature type="domain" description="Histidine kinase" evidence="13">
    <location>
        <begin position="135"/>
        <end position="350"/>
    </location>
</feature>
<dbReference type="GO" id="GO:0000155">
    <property type="term" value="F:phosphorelay sensor kinase activity"/>
    <property type="evidence" value="ECO:0007669"/>
    <property type="project" value="InterPro"/>
</dbReference>
<keyword evidence="10" id="KW-0902">Two-component regulatory system</keyword>
<keyword evidence="12" id="KW-0812">Transmembrane</keyword>
<keyword evidence="11 12" id="KW-0472">Membrane</keyword>
<dbReference type="InterPro" id="IPR005467">
    <property type="entry name" value="His_kinase_dom"/>
</dbReference>
<dbReference type="SUPFAM" id="SSF55874">
    <property type="entry name" value="ATPase domain of HSP90 chaperone/DNA topoisomerase II/histidine kinase"/>
    <property type="match status" value="1"/>
</dbReference>
<dbReference type="InterPro" id="IPR050736">
    <property type="entry name" value="Sensor_HK_Regulatory"/>
</dbReference>
<evidence type="ECO:0000256" key="1">
    <source>
        <dbReference type="ARBA" id="ARBA00000085"/>
    </source>
</evidence>
<evidence type="ECO:0000256" key="3">
    <source>
        <dbReference type="ARBA" id="ARBA00012438"/>
    </source>
</evidence>
<proteinExistence type="predicted"/>
<dbReference type="CDD" id="cd00075">
    <property type="entry name" value="HATPase"/>
    <property type="match status" value="1"/>
</dbReference>
<dbReference type="CDD" id="cd06225">
    <property type="entry name" value="HAMP"/>
    <property type="match status" value="1"/>
</dbReference>
<dbReference type="SMART" id="SM00387">
    <property type="entry name" value="HATPase_c"/>
    <property type="match status" value="1"/>
</dbReference>
<dbReference type="Proteomes" id="UP001219585">
    <property type="component" value="Chromosome"/>
</dbReference>
<dbReference type="InterPro" id="IPR003660">
    <property type="entry name" value="HAMP_dom"/>
</dbReference>
<dbReference type="CDD" id="cd00082">
    <property type="entry name" value="HisKA"/>
    <property type="match status" value="1"/>
</dbReference>
<evidence type="ECO:0000313" key="15">
    <source>
        <dbReference type="EMBL" id="WDV08262.1"/>
    </source>
</evidence>
<keyword evidence="5" id="KW-0597">Phosphoprotein</keyword>
<name>A0AAJ5UWR7_9BACI</name>
<accession>A0AAJ5UWR7</accession>
<dbReference type="PROSITE" id="PS50885">
    <property type="entry name" value="HAMP"/>
    <property type="match status" value="1"/>
</dbReference>
<evidence type="ECO:0000256" key="7">
    <source>
        <dbReference type="ARBA" id="ARBA00022741"/>
    </source>
</evidence>
<evidence type="ECO:0000256" key="11">
    <source>
        <dbReference type="ARBA" id="ARBA00023136"/>
    </source>
</evidence>
<reference evidence="15" key="1">
    <citation type="submission" date="2022-11" db="EMBL/GenBank/DDBJ databases">
        <title>Lysinibacillus irui.</title>
        <authorList>
            <person name="Akintayo S.O."/>
        </authorList>
    </citation>
    <scope>NUCLEOTIDE SEQUENCE</scope>
    <source>
        <strain evidence="15">IRB4-01</strain>
    </source>
</reference>
<dbReference type="Pfam" id="PF00512">
    <property type="entry name" value="HisKA"/>
    <property type="match status" value="1"/>
</dbReference>
<organism evidence="15 16">
    <name type="scientific">Lysinibacillus irui</name>
    <dbReference type="NCBI Taxonomy" id="2998077"/>
    <lineage>
        <taxon>Bacteria</taxon>
        <taxon>Bacillati</taxon>
        <taxon>Bacillota</taxon>
        <taxon>Bacilli</taxon>
        <taxon>Bacillales</taxon>
        <taxon>Bacillaceae</taxon>
        <taxon>Lysinibacillus</taxon>
    </lineage>
</organism>
<dbReference type="InterPro" id="IPR004358">
    <property type="entry name" value="Sig_transdc_His_kin-like_C"/>
</dbReference>
<dbReference type="EMBL" id="CP113527">
    <property type="protein sequence ID" value="WDV08262.1"/>
    <property type="molecule type" value="Genomic_DNA"/>
</dbReference>
<feature type="transmembrane region" description="Helical" evidence="12">
    <location>
        <begin position="49"/>
        <end position="72"/>
    </location>
</feature>
<comment type="subcellular location">
    <subcellularLocation>
        <location evidence="2">Cell membrane</location>
        <topology evidence="2">Multi-pass membrane protein</topology>
    </subcellularLocation>
</comment>
<gene>
    <name evidence="15" type="ORF">OU989_07195</name>
</gene>
<evidence type="ECO:0000256" key="8">
    <source>
        <dbReference type="ARBA" id="ARBA00022777"/>
    </source>
</evidence>
<dbReference type="Gene3D" id="6.10.340.10">
    <property type="match status" value="1"/>
</dbReference>
<sequence length="357" mass="40788">MRKRRFFLKLIMVLCLFLIANTVFALLAYHATTWLYSRLGAEPQGFWLQLGTVIGVFVLFACSAAIIFLIGLNRQRNYWDTIVDALSRMAKGDFDVKLDLKADEEDQFGQLIHGINHMAVELGELERMRQEFISNVSHEIQSPLTSINGFAKALKNINLPEEKRQHYLDIIELESHRLSKISENLLKLTSLESQHHPFEPKQYRLDKQLRNVVLALEPNWLEKELDFDLHLDNICITADEDLMNQVWMNLLTNSIKFTPNKGTISLSMRLDSDRITVIVQDTGIGLTEEQQMHIFERFYKADQSRTATNGGSGLGLAIVKKIIDMHNGTITVESKLAECTRFLITIPIVSISARAND</sequence>
<keyword evidence="6" id="KW-0808">Transferase</keyword>
<evidence type="ECO:0000256" key="12">
    <source>
        <dbReference type="SAM" id="Phobius"/>
    </source>
</evidence>
<dbReference type="Pfam" id="PF02518">
    <property type="entry name" value="HATPase_c"/>
    <property type="match status" value="1"/>
</dbReference>
<dbReference type="KEGG" id="liu:OU989_07195"/>
<keyword evidence="7" id="KW-0547">Nucleotide-binding</keyword>
<dbReference type="PROSITE" id="PS50109">
    <property type="entry name" value="HIS_KIN"/>
    <property type="match status" value="1"/>
</dbReference>
<dbReference type="Gene3D" id="1.10.287.130">
    <property type="match status" value="1"/>
</dbReference>
<dbReference type="SMART" id="SM00304">
    <property type="entry name" value="HAMP"/>
    <property type="match status" value="1"/>
</dbReference>
<dbReference type="PANTHER" id="PTHR43711:SF1">
    <property type="entry name" value="HISTIDINE KINASE 1"/>
    <property type="match status" value="1"/>
</dbReference>
<keyword evidence="9" id="KW-0067">ATP-binding</keyword>
<evidence type="ECO:0000256" key="9">
    <source>
        <dbReference type="ARBA" id="ARBA00022840"/>
    </source>
</evidence>
<dbReference type="InterPro" id="IPR003661">
    <property type="entry name" value="HisK_dim/P_dom"/>
</dbReference>
<evidence type="ECO:0000313" key="16">
    <source>
        <dbReference type="Proteomes" id="UP001219585"/>
    </source>
</evidence>
<dbReference type="EC" id="2.7.13.3" evidence="3"/>
<protein>
    <recommendedName>
        <fullName evidence="3">histidine kinase</fullName>
        <ecNumber evidence="3">2.7.13.3</ecNumber>
    </recommendedName>
</protein>
<keyword evidence="4" id="KW-1003">Cell membrane</keyword>
<dbReference type="SMART" id="SM00388">
    <property type="entry name" value="HisKA"/>
    <property type="match status" value="1"/>
</dbReference>
<feature type="domain" description="HAMP" evidence="14">
    <location>
        <begin position="73"/>
        <end position="127"/>
    </location>
</feature>
<dbReference type="AlphaFoldDB" id="A0AAJ5UWR7"/>
<evidence type="ECO:0000259" key="13">
    <source>
        <dbReference type="PROSITE" id="PS50109"/>
    </source>
</evidence>
<dbReference type="GO" id="GO:0005524">
    <property type="term" value="F:ATP binding"/>
    <property type="evidence" value="ECO:0007669"/>
    <property type="project" value="UniProtKB-KW"/>
</dbReference>
<evidence type="ECO:0000256" key="4">
    <source>
        <dbReference type="ARBA" id="ARBA00022475"/>
    </source>
</evidence>
<evidence type="ECO:0000259" key="14">
    <source>
        <dbReference type="PROSITE" id="PS50885"/>
    </source>
</evidence>
<dbReference type="InterPro" id="IPR036097">
    <property type="entry name" value="HisK_dim/P_sf"/>
</dbReference>
<dbReference type="Pfam" id="PF00672">
    <property type="entry name" value="HAMP"/>
    <property type="match status" value="1"/>
</dbReference>
<dbReference type="FunFam" id="1.10.287.130:FF:000001">
    <property type="entry name" value="Two-component sensor histidine kinase"/>
    <property type="match status" value="1"/>
</dbReference>
<dbReference type="PRINTS" id="PR00344">
    <property type="entry name" value="BCTRLSENSOR"/>
</dbReference>
<dbReference type="SUPFAM" id="SSF47384">
    <property type="entry name" value="Homodimeric domain of signal transducing histidine kinase"/>
    <property type="match status" value="1"/>
</dbReference>
<evidence type="ECO:0000256" key="2">
    <source>
        <dbReference type="ARBA" id="ARBA00004651"/>
    </source>
</evidence>
<dbReference type="InterPro" id="IPR036890">
    <property type="entry name" value="HATPase_C_sf"/>
</dbReference>
<dbReference type="PANTHER" id="PTHR43711">
    <property type="entry name" value="TWO-COMPONENT HISTIDINE KINASE"/>
    <property type="match status" value="1"/>
</dbReference>
<dbReference type="GO" id="GO:0005886">
    <property type="term" value="C:plasma membrane"/>
    <property type="evidence" value="ECO:0007669"/>
    <property type="project" value="UniProtKB-SubCell"/>
</dbReference>
<dbReference type="Gene3D" id="3.30.565.10">
    <property type="entry name" value="Histidine kinase-like ATPase, C-terminal domain"/>
    <property type="match status" value="1"/>
</dbReference>